<keyword evidence="2" id="KW-1185">Reference proteome</keyword>
<gene>
    <name evidence="1" type="ORF">BDQ12DRAFT_629820</name>
</gene>
<dbReference type="EMBL" id="ML213600">
    <property type="protein sequence ID" value="TFK39287.1"/>
    <property type="molecule type" value="Genomic_DNA"/>
</dbReference>
<sequence length="441" mass="49001">MSATLNSCTWSNLPTEMKLAIVDALAPEDVKSMSQVDQRTYQACVPATFKTVKLNNYDALQKFLENVPRSYCSHIQELEICTQNEEGEVNILLRTRTDSVIALLSACSRLTKLTLKMAGSLDKSIIAPFPFLNNLKHLTIANCGEENSNPLSERLVVSIAASVQNLQELSLDRISRSKLHAPELEGAYPYVPLVVGDDDIPDHPLLGSELCLPSLLRIPNLRKLTIRDTHLGDERWTTTPVACRLQVLDLGSCYHEDEDFNSACTERIMSTVGRTIDEFSLTTAVSDSVFAKPAATPLQRLRKLHITPFFPVDSVVDTMTNLAGSPIENLSLQCYEDDMVDMCEALESFLSRRVERGPQFYDKLKRIDIAITAADGASTPSAEEVEERAVAAKRLQDFCRDLRLASVVGKFNSLAEKAPRPTSLSFTDWKRPTSKARSMTI</sequence>
<dbReference type="SUPFAM" id="SSF52047">
    <property type="entry name" value="RNI-like"/>
    <property type="match status" value="1"/>
</dbReference>
<dbReference type="AlphaFoldDB" id="A0A5C3M385"/>
<reference evidence="1 2" key="1">
    <citation type="journal article" date="2019" name="Nat. Ecol. Evol.">
        <title>Megaphylogeny resolves global patterns of mushroom evolution.</title>
        <authorList>
            <person name="Varga T."/>
            <person name="Krizsan K."/>
            <person name="Foldi C."/>
            <person name="Dima B."/>
            <person name="Sanchez-Garcia M."/>
            <person name="Sanchez-Ramirez S."/>
            <person name="Szollosi G.J."/>
            <person name="Szarkandi J.G."/>
            <person name="Papp V."/>
            <person name="Albert L."/>
            <person name="Andreopoulos W."/>
            <person name="Angelini C."/>
            <person name="Antonin V."/>
            <person name="Barry K.W."/>
            <person name="Bougher N.L."/>
            <person name="Buchanan P."/>
            <person name="Buyck B."/>
            <person name="Bense V."/>
            <person name="Catcheside P."/>
            <person name="Chovatia M."/>
            <person name="Cooper J."/>
            <person name="Damon W."/>
            <person name="Desjardin D."/>
            <person name="Finy P."/>
            <person name="Geml J."/>
            <person name="Haridas S."/>
            <person name="Hughes K."/>
            <person name="Justo A."/>
            <person name="Karasinski D."/>
            <person name="Kautmanova I."/>
            <person name="Kiss B."/>
            <person name="Kocsube S."/>
            <person name="Kotiranta H."/>
            <person name="LaButti K.M."/>
            <person name="Lechner B.E."/>
            <person name="Liimatainen K."/>
            <person name="Lipzen A."/>
            <person name="Lukacs Z."/>
            <person name="Mihaltcheva S."/>
            <person name="Morgado L.N."/>
            <person name="Niskanen T."/>
            <person name="Noordeloos M.E."/>
            <person name="Ohm R.A."/>
            <person name="Ortiz-Santana B."/>
            <person name="Ovrebo C."/>
            <person name="Racz N."/>
            <person name="Riley R."/>
            <person name="Savchenko A."/>
            <person name="Shiryaev A."/>
            <person name="Soop K."/>
            <person name="Spirin V."/>
            <person name="Szebenyi C."/>
            <person name="Tomsovsky M."/>
            <person name="Tulloss R.E."/>
            <person name="Uehling J."/>
            <person name="Grigoriev I.V."/>
            <person name="Vagvolgyi C."/>
            <person name="Papp T."/>
            <person name="Martin F.M."/>
            <person name="Miettinen O."/>
            <person name="Hibbett D.S."/>
            <person name="Nagy L.G."/>
        </authorList>
    </citation>
    <scope>NUCLEOTIDE SEQUENCE [LARGE SCALE GENOMIC DNA]</scope>
    <source>
        <strain evidence="1 2">CBS 166.37</strain>
    </source>
</reference>
<accession>A0A5C3M385</accession>
<evidence type="ECO:0008006" key="3">
    <source>
        <dbReference type="Google" id="ProtNLM"/>
    </source>
</evidence>
<proteinExistence type="predicted"/>
<evidence type="ECO:0000313" key="2">
    <source>
        <dbReference type="Proteomes" id="UP000308652"/>
    </source>
</evidence>
<dbReference type="InterPro" id="IPR032675">
    <property type="entry name" value="LRR_dom_sf"/>
</dbReference>
<organism evidence="1 2">
    <name type="scientific">Crucibulum laeve</name>
    <dbReference type="NCBI Taxonomy" id="68775"/>
    <lineage>
        <taxon>Eukaryota</taxon>
        <taxon>Fungi</taxon>
        <taxon>Dikarya</taxon>
        <taxon>Basidiomycota</taxon>
        <taxon>Agaricomycotina</taxon>
        <taxon>Agaricomycetes</taxon>
        <taxon>Agaricomycetidae</taxon>
        <taxon>Agaricales</taxon>
        <taxon>Agaricineae</taxon>
        <taxon>Nidulariaceae</taxon>
        <taxon>Crucibulum</taxon>
    </lineage>
</organism>
<dbReference type="Proteomes" id="UP000308652">
    <property type="component" value="Unassembled WGS sequence"/>
</dbReference>
<dbReference type="OrthoDB" id="3235026at2759"/>
<evidence type="ECO:0000313" key="1">
    <source>
        <dbReference type="EMBL" id="TFK39287.1"/>
    </source>
</evidence>
<dbReference type="Gene3D" id="3.80.10.10">
    <property type="entry name" value="Ribonuclease Inhibitor"/>
    <property type="match status" value="1"/>
</dbReference>
<name>A0A5C3M385_9AGAR</name>
<protein>
    <recommendedName>
        <fullName evidence="3">F-box domain-containing protein</fullName>
    </recommendedName>
</protein>